<evidence type="ECO:0000256" key="1">
    <source>
        <dbReference type="ARBA" id="ARBA00010271"/>
    </source>
</evidence>
<reference evidence="5 6" key="1">
    <citation type="submission" date="2009-11" db="EMBL/GenBank/DDBJ databases">
        <title>Annotation of Allomyces macrogynus ATCC 38327.</title>
        <authorList>
            <consortium name="The Broad Institute Genome Sequencing Platform"/>
            <person name="Russ C."/>
            <person name="Cuomo C."/>
            <person name="Burger G."/>
            <person name="Gray M.W."/>
            <person name="Holland P.W.H."/>
            <person name="King N."/>
            <person name="Lang F.B.F."/>
            <person name="Roger A.J."/>
            <person name="Ruiz-Trillo I."/>
            <person name="Young S.K."/>
            <person name="Zeng Q."/>
            <person name="Gargeya S."/>
            <person name="Fitzgerald M."/>
            <person name="Haas B."/>
            <person name="Abouelleil A."/>
            <person name="Alvarado L."/>
            <person name="Arachchi H.M."/>
            <person name="Berlin A."/>
            <person name="Chapman S.B."/>
            <person name="Gearin G."/>
            <person name="Goldberg J."/>
            <person name="Griggs A."/>
            <person name="Gujja S."/>
            <person name="Hansen M."/>
            <person name="Heiman D."/>
            <person name="Howarth C."/>
            <person name="Larimer J."/>
            <person name="Lui A."/>
            <person name="MacDonald P.J.P."/>
            <person name="McCowen C."/>
            <person name="Montmayeur A."/>
            <person name="Murphy C."/>
            <person name="Neiman D."/>
            <person name="Pearson M."/>
            <person name="Priest M."/>
            <person name="Roberts A."/>
            <person name="Saif S."/>
            <person name="Shea T."/>
            <person name="Sisk P."/>
            <person name="Stolte C."/>
            <person name="Sykes S."/>
            <person name="Wortman J."/>
            <person name="Nusbaum C."/>
            <person name="Birren B."/>
        </authorList>
    </citation>
    <scope>NUCLEOTIDE SEQUENCE [LARGE SCALE GENOMIC DNA]</scope>
    <source>
        <strain evidence="5 6">ATCC 38327</strain>
    </source>
</reference>
<keyword evidence="6" id="KW-1185">Reference proteome</keyword>
<proteinExistence type="inferred from homology"/>
<organism evidence="5 6">
    <name type="scientific">Allomyces macrogynus (strain ATCC 38327)</name>
    <name type="common">Allomyces javanicus var. macrogynus</name>
    <dbReference type="NCBI Taxonomy" id="578462"/>
    <lineage>
        <taxon>Eukaryota</taxon>
        <taxon>Fungi</taxon>
        <taxon>Fungi incertae sedis</taxon>
        <taxon>Blastocladiomycota</taxon>
        <taxon>Blastocladiomycetes</taxon>
        <taxon>Blastocladiales</taxon>
        <taxon>Blastocladiaceae</taxon>
        <taxon>Allomyces</taxon>
    </lineage>
</organism>
<keyword evidence="3" id="KW-0472">Membrane</keyword>
<dbReference type="Pfam" id="PF03016">
    <property type="entry name" value="Exostosin_GT47"/>
    <property type="match status" value="1"/>
</dbReference>
<dbReference type="STRING" id="578462.A0A0L0T1A9"/>
<dbReference type="eggNOG" id="KOG1021">
    <property type="taxonomic scope" value="Eukaryota"/>
</dbReference>
<dbReference type="InterPro" id="IPR040911">
    <property type="entry name" value="Exostosin_GT47"/>
</dbReference>
<dbReference type="EMBL" id="GG745357">
    <property type="protein sequence ID" value="KNE68526.1"/>
    <property type="molecule type" value="Genomic_DNA"/>
</dbReference>
<dbReference type="OrthoDB" id="1924787at2759"/>
<dbReference type="PANTHER" id="PTHR11062:SF73">
    <property type="entry name" value="EXOSTOSIN-LIKE 3"/>
    <property type="match status" value="1"/>
</dbReference>
<dbReference type="GO" id="GO:0016757">
    <property type="term" value="F:glycosyltransferase activity"/>
    <property type="evidence" value="ECO:0007669"/>
    <property type="project" value="InterPro"/>
</dbReference>
<keyword evidence="3" id="KW-1133">Transmembrane helix</keyword>
<dbReference type="PANTHER" id="PTHR11062">
    <property type="entry name" value="EXOSTOSIN HEPARAN SULFATE GLYCOSYLTRANSFERASE -RELATED"/>
    <property type="match status" value="1"/>
</dbReference>
<evidence type="ECO:0000256" key="2">
    <source>
        <dbReference type="SAM" id="MobiDB-lite"/>
    </source>
</evidence>
<evidence type="ECO:0000313" key="5">
    <source>
        <dbReference type="EMBL" id="KNE68526.1"/>
    </source>
</evidence>
<sequence>MPRPYSPSPALTSPTRQYSPTPWSTRLFRQLGPRSNTRNDRTPRRHRAIVPASARFNDPSSSPRKPGSADDSTIRLLDVPTRVVTGAVASPDRRTSPSTSAFASEDLFLDVEARGGAASEYEDEETVTDISDIERGRRPRRASSSRWGARFRSWSRSASPEPRLASWSPHRRNRPWCCCCSARTCKWWTRRVLFVVVLAVVAFGIYVLTNATLYPRFQVLLGALFVGWPAPDSAALTKCTLGDPRCFDRTRCGTTAADFRIFIYPPDQSTESASQGSKCQNQQHAAYLSALRASPYATPNATEACLLFPNFDTSAPAGTSTYTSGWAVTRALRRLPHWYPSTGNRWPGAHHVVMEFNDRDELEYFADAALTWKSSATDRVVRPGMDVVLPCAECGGDGRAISHEERRVPPANRTTLAYFRGSVASHPVRERVAALDDGREIIAIDSNRPADEGDPGYRAGLSNAVFGLCPRGTGVHVRRLLEVLDAGAIPVYYGDHAVLPFVDVLPWDQMAVVVPEGQVDVTRAILDGIGPAERARMHRVGTAVFERVLADPKGHMELALAVAVWHVYGERTGVLREIDALVRRAVVETAGS</sequence>
<evidence type="ECO:0000256" key="3">
    <source>
        <dbReference type="SAM" id="Phobius"/>
    </source>
</evidence>
<feature type="transmembrane region" description="Helical" evidence="3">
    <location>
        <begin position="192"/>
        <end position="209"/>
    </location>
</feature>
<evidence type="ECO:0000313" key="6">
    <source>
        <dbReference type="Proteomes" id="UP000054350"/>
    </source>
</evidence>
<dbReference type="VEuPathDB" id="FungiDB:AMAG_12696"/>
<dbReference type="InterPro" id="IPR004263">
    <property type="entry name" value="Exostosin"/>
</dbReference>
<name>A0A0L0T1A9_ALLM3</name>
<accession>A0A0L0T1A9</accession>
<dbReference type="AlphaFoldDB" id="A0A0L0T1A9"/>
<feature type="compositionally biased region" description="Polar residues" evidence="2">
    <location>
        <begin position="9"/>
        <end position="24"/>
    </location>
</feature>
<gene>
    <name evidence="5" type="ORF">AMAG_12696</name>
</gene>
<protein>
    <recommendedName>
        <fullName evidence="4">Exostosin GT47 domain-containing protein</fullName>
    </recommendedName>
</protein>
<feature type="region of interest" description="Disordered" evidence="2">
    <location>
        <begin position="1"/>
        <end position="76"/>
    </location>
</feature>
<reference evidence="6" key="2">
    <citation type="submission" date="2009-11" db="EMBL/GenBank/DDBJ databases">
        <title>The Genome Sequence of Allomyces macrogynus strain ATCC 38327.</title>
        <authorList>
            <consortium name="The Broad Institute Genome Sequencing Platform"/>
            <person name="Russ C."/>
            <person name="Cuomo C."/>
            <person name="Shea T."/>
            <person name="Young S.K."/>
            <person name="Zeng Q."/>
            <person name="Koehrsen M."/>
            <person name="Haas B."/>
            <person name="Borodovsky M."/>
            <person name="Guigo R."/>
            <person name="Alvarado L."/>
            <person name="Berlin A."/>
            <person name="Borenstein D."/>
            <person name="Chen Z."/>
            <person name="Engels R."/>
            <person name="Freedman E."/>
            <person name="Gellesch M."/>
            <person name="Goldberg J."/>
            <person name="Griggs A."/>
            <person name="Gujja S."/>
            <person name="Heiman D."/>
            <person name="Hepburn T."/>
            <person name="Howarth C."/>
            <person name="Jen D."/>
            <person name="Larson L."/>
            <person name="Lewis B."/>
            <person name="Mehta T."/>
            <person name="Park D."/>
            <person name="Pearson M."/>
            <person name="Roberts A."/>
            <person name="Saif S."/>
            <person name="Shenoy N."/>
            <person name="Sisk P."/>
            <person name="Stolte C."/>
            <person name="Sykes S."/>
            <person name="Walk T."/>
            <person name="White J."/>
            <person name="Yandava C."/>
            <person name="Burger G."/>
            <person name="Gray M.W."/>
            <person name="Holland P.W.H."/>
            <person name="King N."/>
            <person name="Lang F.B.F."/>
            <person name="Roger A.J."/>
            <person name="Ruiz-Trillo I."/>
            <person name="Lander E."/>
            <person name="Nusbaum C."/>
        </authorList>
    </citation>
    <scope>NUCLEOTIDE SEQUENCE [LARGE SCALE GENOMIC DNA]</scope>
    <source>
        <strain evidence="6">ATCC 38327</strain>
    </source>
</reference>
<evidence type="ECO:0000259" key="4">
    <source>
        <dbReference type="Pfam" id="PF03016"/>
    </source>
</evidence>
<dbReference type="Proteomes" id="UP000054350">
    <property type="component" value="Unassembled WGS sequence"/>
</dbReference>
<keyword evidence="3" id="KW-0812">Transmembrane</keyword>
<feature type="domain" description="Exostosin GT47" evidence="4">
    <location>
        <begin position="258"/>
        <end position="526"/>
    </location>
</feature>
<comment type="similarity">
    <text evidence="1">Belongs to the glycosyltransferase 47 family.</text>
</comment>